<accession>A0A9D4J3V0</accession>
<keyword evidence="2" id="KW-1185">Reference proteome</keyword>
<evidence type="ECO:0000313" key="2">
    <source>
        <dbReference type="Proteomes" id="UP000828390"/>
    </source>
</evidence>
<dbReference type="AlphaFoldDB" id="A0A9D4J3V0"/>
<name>A0A9D4J3V0_DREPO</name>
<organism evidence="1 2">
    <name type="scientific">Dreissena polymorpha</name>
    <name type="common">Zebra mussel</name>
    <name type="synonym">Mytilus polymorpha</name>
    <dbReference type="NCBI Taxonomy" id="45954"/>
    <lineage>
        <taxon>Eukaryota</taxon>
        <taxon>Metazoa</taxon>
        <taxon>Spiralia</taxon>
        <taxon>Lophotrochozoa</taxon>
        <taxon>Mollusca</taxon>
        <taxon>Bivalvia</taxon>
        <taxon>Autobranchia</taxon>
        <taxon>Heteroconchia</taxon>
        <taxon>Euheterodonta</taxon>
        <taxon>Imparidentia</taxon>
        <taxon>Neoheterodontei</taxon>
        <taxon>Myida</taxon>
        <taxon>Dreissenoidea</taxon>
        <taxon>Dreissenidae</taxon>
        <taxon>Dreissena</taxon>
    </lineage>
</organism>
<proteinExistence type="predicted"/>
<dbReference type="Proteomes" id="UP000828390">
    <property type="component" value="Unassembled WGS sequence"/>
</dbReference>
<reference evidence="1" key="2">
    <citation type="submission" date="2020-11" db="EMBL/GenBank/DDBJ databases">
        <authorList>
            <person name="McCartney M.A."/>
            <person name="Auch B."/>
            <person name="Kono T."/>
            <person name="Mallez S."/>
            <person name="Becker A."/>
            <person name="Gohl D.M."/>
            <person name="Silverstein K.A.T."/>
            <person name="Koren S."/>
            <person name="Bechman K.B."/>
            <person name="Herman A."/>
            <person name="Abrahante J.E."/>
            <person name="Garbe J."/>
        </authorList>
    </citation>
    <scope>NUCLEOTIDE SEQUENCE</scope>
    <source>
        <strain evidence="1">Duluth1</strain>
        <tissue evidence="1">Whole animal</tissue>
    </source>
</reference>
<comment type="caution">
    <text evidence="1">The sequence shown here is derived from an EMBL/GenBank/DDBJ whole genome shotgun (WGS) entry which is preliminary data.</text>
</comment>
<reference evidence="1" key="1">
    <citation type="journal article" date="2019" name="bioRxiv">
        <title>The Genome of the Zebra Mussel, Dreissena polymorpha: A Resource for Invasive Species Research.</title>
        <authorList>
            <person name="McCartney M.A."/>
            <person name="Auch B."/>
            <person name="Kono T."/>
            <person name="Mallez S."/>
            <person name="Zhang Y."/>
            <person name="Obille A."/>
            <person name="Becker A."/>
            <person name="Abrahante J.E."/>
            <person name="Garbe J."/>
            <person name="Badalamenti J.P."/>
            <person name="Herman A."/>
            <person name="Mangelson H."/>
            <person name="Liachko I."/>
            <person name="Sullivan S."/>
            <person name="Sone E.D."/>
            <person name="Koren S."/>
            <person name="Silverstein K.A.T."/>
            <person name="Beckman K.B."/>
            <person name="Gohl D.M."/>
        </authorList>
    </citation>
    <scope>NUCLEOTIDE SEQUENCE</scope>
    <source>
        <strain evidence="1">Duluth1</strain>
        <tissue evidence="1">Whole animal</tissue>
    </source>
</reference>
<gene>
    <name evidence="1" type="ORF">DPMN_148407</name>
</gene>
<sequence>MAYYGVLFVIASFSICRFVYAAGIVSALGSTKFTNIAGLTLDAFDLGVSIYDNTATTASAYDKQEILGKIDTVQTTVYVLQQTVVDLFFQLQLQLKLEKVEDFDRSTKNRIRDSENAINSTTADKTHYLNIFLENSVGYLDKLYEIIPYVTTKSISTEKQILEMIREKTNCHLTKMGNFSAYIHNLVLSGIGIETMYKKKKYSGISLALEKTFWGTELKTFETAVAAQTKNCTDQFKTLFEKDIQLINETLSSIMSTIEGRYPDKMFFVVDLNGLVIENSNLTTDTFRCIVYNNDGSCKKRCFIYHTDDIDCEKMVAFKIYGKEYKYLKSDRYPMTLTVDENNHLFRPTNCEEWDKISKSYDTPSPVQLPSIPDLPICGSRKNSWERHIAILALIVVAVAC</sequence>
<evidence type="ECO:0000313" key="1">
    <source>
        <dbReference type="EMBL" id="KAH3794869.1"/>
    </source>
</evidence>
<protein>
    <submittedName>
        <fullName evidence="1">Uncharacterized protein</fullName>
    </submittedName>
</protein>
<dbReference type="EMBL" id="JAIWYP010000007">
    <property type="protein sequence ID" value="KAH3794869.1"/>
    <property type="molecule type" value="Genomic_DNA"/>
</dbReference>